<dbReference type="OrthoDB" id="6155966at2759"/>
<gene>
    <name evidence="2" type="ORF">GGI25_002407</name>
</gene>
<feature type="region of interest" description="Disordered" evidence="1">
    <location>
        <begin position="529"/>
        <end position="590"/>
    </location>
</feature>
<accession>A0A9W8GAA4</accession>
<evidence type="ECO:0000313" key="2">
    <source>
        <dbReference type="EMBL" id="KAJ2678422.1"/>
    </source>
</evidence>
<name>A0A9W8GAA4_9FUNG</name>
<dbReference type="AlphaFoldDB" id="A0A9W8GAA4"/>
<evidence type="ECO:0000256" key="1">
    <source>
        <dbReference type="SAM" id="MobiDB-lite"/>
    </source>
</evidence>
<organism evidence="2 3">
    <name type="scientific">Coemansia spiralis</name>
    <dbReference type="NCBI Taxonomy" id="417178"/>
    <lineage>
        <taxon>Eukaryota</taxon>
        <taxon>Fungi</taxon>
        <taxon>Fungi incertae sedis</taxon>
        <taxon>Zoopagomycota</taxon>
        <taxon>Kickxellomycotina</taxon>
        <taxon>Kickxellomycetes</taxon>
        <taxon>Kickxellales</taxon>
        <taxon>Kickxellaceae</taxon>
        <taxon>Coemansia</taxon>
    </lineage>
</organism>
<evidence type="ECO:0000313" key="3">
    <source>
        <dbReference type="Proteomes" id="UP001151518"/>
    </source>
</evidence>
<dbReference type="EMBL" id="JANBTW010000021">
    <property type="protein sequence ID" value="KAJ2678422.1"/>
    <property type="molecule type" value="Genomic_DNA"/>
</dbReference>
<feature type="region of interest" description="Disordered" evidence="1">
    <location>
        <begin position="376"/>
        <end position="408"/>
    </location>
</feature>
<feature type="compositionally biased region" description="Low complexity" evidence="1">
    <location>
        <begin position="581"/>
        <end position="590"/>
    </location>
</feature>
<proteinExistence type="predicted"/>
<feature type="compositionally biased region" description="Acidic residues" evidence="1">
    <location>
        <begin position="532"/>
        <end position="561"/>
    </location>
</feature>
<protein>
    <submittedName>
        <fullName evidence="2">Uncharacterized protein</fullName>
    </submittedName>
</protein>
<comment type="caution">
    <text evidence="2">The sequence shown here is derived from an EMBL/GenBank/DDBJ whole genome shotgun (WGS) entry which is preliminary data.</text>
</comment>
<dbReference type="Proteomes" id="UP001151518">
    <property type="component" value="Unassembled WGS sequence"/>
</dbReference>
<sequence length="611" mass="65471">MYRQGGVIFDFLQKNRDIDTIDFVDLPSSLSSPSELQKLNEGVLQLLPDLNQVSGRSLFIDKMMQQLDSSNPSTLHDMLMLSNIQSQLPSADPLLSSATTAGLYMSMGSGGTIPAPSHNYQHHAMGNAGDAGFDLTASPETSGAVTSMPLSSQMLLGAQSSTANIMSYPASSVLNVNNPTLADLTAGHPSAPATTSIPLADQSLFIDNSRASLSPMRVASLSPNVPCVPDSVLSARPIAQPKGYSGMAPMAPQPQLHSSGTSLYSNLYTPLQLQQAQQQQQQQQQAHLHMQQNTLAQATMGGMAYPAMQKHRVPMPSAQMVDPVAYQAQLNALMAYRAMGLQCKAREDEGSCASDDEDNSKELSLDEWLDAEKLTESEVSGMGASSAKETESLVVEQPEIEDTAENSDKAYSTTNSVVKKSILVQRSFVKHASVEGGAQDTNEPVSYLRRRSELLAKNNNISDANTKTQQEPAIIKDGDSDAATVDKKTETVNAAVQLLVRINTLYLRKVEEQRRAAAAAATAVGAAIADSCNEEEEGSSSEEEDEDEDSCYDGGELDDLERELSSMSLANEKPGLCTSNATTATEEQQQQDMIDRLAKLGLSSQAKGLHA</sequence>
<reference evidence="2" key="1">
    <citation type="submission" date="2022-07" db="EMBL/GenBank/DDBJ databases">
        <title>Phylogenomic reconstructions and comparative analyses of Kickxellomycotina fungi.</title>
        <authorList>
            <person name="Reynolds N.K."/>
            <person name="Stajich J.E."/>
            <person name="Barry K."/>
            <person name="Grigoriev I.V."/>
            <person name="Crous P."/>
            <person name="Smith M.E."/>
        </authorList>
    </citation>
    <scope>NUCLEOTIDE SEQUENCE</scope>
    <source>
        <strain evidence="2">NRRL 3115</strain>
    </source>
</reference>